<accession>A0A8T1SHF1</accession>
<comment type="caution">
    <text evidence="1">The sequence shown here is derived from an EMBL/GenBank/DDBJ whole genome shotgun (WGS) entry which is preliminary data.</text>
</comment>
<sequence length="113" mass="13222">MHTYNYGKEPQREIKGRGRPFNGMVQAVNQTHLKIMGIWQMTISLDNLHLAYEFLVTKGAFQEALIRTNFLRQCEIDFSFKRGLGIVKERQFAMTPDMGKQTCVRSPWRRICP</sequence>
<dbReference type="OrthoDB" id="775972at2759"/>
<organism evidence="1 2">
    <name type="scientific">Chelydra serpentina</name>
    <name type="common">Snapping turtle</name>
    <name type="synonym">Testudo serpentina</name>
    <dbReference type="NCBI Taxonomy" id="8475"/>
    <lineage>
        <taxon>Eukaryota</taxon>
        <taxon>Metazoa</taxon>
        <taxon>Chordata</taxon>
        <taxon>Craniata</taxon>
        <taxon>Vertebrata</taxon>
        <taxon>Euteleostomi</taxon>
        <taxon>Archelosauria</taxon>
        <taxon>Testudinata</taxon>
        <taxon>Testudines</taxon>
        <taxon>Cryptodira</taxon>
        <taxon>Durocryptodira</taxon>
        <taxon>Americhelydia</taxon>
        <taxon>Chelydroidea</taxon>
        <taxon>Chelydridae</taxon>
        <taxon>Chelydra</taxon>
    </lineage>
</organism>
<evidence type="ECO:0000313" key="2">
    <source>
        <dbReference type="Proteomes" id="UP000765507"/>
    </source>
</evidence>
<keyword evidence="2" id="KW-1185">Reference proteome</keyword>
<evidence type="ECO:0000313" key="1">
    <source>
        <dbReference type="EMBL" id="KAG6928389.1"/>
    </source>
</evidence>
<proteinExistence type="predicted"/>
<protein>
    <submittedName>
        <fullName evidence="1">Aspartic peptidase, retroviral-like 1</fullName>
    </submittedName>
</protein>
<dbReference type="Proteomes" id="UP000765507">
    <property type="component" value="Unassembled WGS sequence"/>
</dbReference>
<name>A0A8T1SHF1_CHESE</name>
<dbReference type="AlphaFoldDB" id="A0A8T1SHF1"/>
<dbReference type="EMBL" id="JAHGAV010000217">
    <property type="protein sequence ID" value="KAG6928389.1"/>
    <property type="molecule type" value="Genomic_DNA"/>
</dbReference>
<gene>
    <name evidence="1" type="primary">ASPRV1</name>
    <name evidence="1" type="ORF">G0U57_008116</name>
</gene>
<reference evidence="1 2" key="1">
    <citation type="journal article" date="2020" name="G3 (Bethesda)">
        <title>Draft Genome of the Common Snapping Turtle, Chelydra serpentina, a Model for Phenotypic Plasticity in Reptiles.</title>
        <authorList>
            <person name="Das D."/>
            <person name="Singh S.K."/>
            <person name="Bierstedt J."/>
            <person name="Erickson A."/>
            <person name="Galli G.L.J."/>
            <person name="Crossley D.A. 2nd"/>
            <person name="Rhen T."/>
        </authorList>
    </citation>
    <scope>NUCLEOTIDE SEQUENCE [LARGE SCALE GENOMIC DNA]</scope>
    <source>
        <strain evidence="1">KW</strain>
    </source>
</reference>